<name>A2ES40_TRIV3</name>
<dbReference type="Proteomes" id="UP000001542">
    <property type="component" value="Unassembled WGS sequence"/>
</dbReference>
<dbReference type="InterPro" id="IPR036770">
    <property type="entry name" value="Ankyrin_rpt-contain_sf"/>
</dbReference>
<dbReference type="SMART" id="SM00248">
    <property type="entry name" value="ANK"/>
    <property type="match status" value="6"/>
</dbReference>
<dbReference type="EMBL" id="DS113472">
    <property type="protein sequence ID" value="EAY04552.1"/>
    <property type="molecule type" value="Genomic_DNA"/>
</dbReference>
<evidence type="ECO:0000313" key="3">
    <source>
        <dbReference type="EMBL" id="EAY04552.1"/>
    </source>
</evidence>
<proteinExistence type="predicted"/>
<feature type="domain" description="DUF3447" evidence="2">
    <location>
        <begin position="175"/>
        <end position="251"/>
    </location>
</feature>
<dbReference type="PANTHER" id="PTHR24182">
    <property type="entry name" value="ANKYRIN REPEAT AND SOCS BOX CONTAINING 4"/>
    <property type="match status" value="1"/>
</dbReference>
<feature type="repeat" description="ANK" evidence="1">
    <location>
        <begin position="326"/>
        <end position="358"/>
    </location>
</feature>
<evidence type="ECO:0000259" key="2">
    <source>
        <dbReference type="Pfam" id="PF11929"/>
    </source>
</evidence>
<dbReference type="KEGG" id="tva:4762415"/>
<evidence type="ECO:0000313" key="4">
    <source>
        <dbReference type="Proteomes" id="UP000001542"/>
    </source>
</evidence>
<dbReference type="Pfam" id="PF11929">
    <property type="entry name" value="DUF3447"/>
    <property type="match status" value="1"/>
</dbReference>
<dbReference type="VEuPathDB" id="TrichDB:TVAG_150790"/>
<dbReference type="InParanoid" id="A2ES40"/>
<dbReference type="eggNOG" id="KOG4412">
    <property type="taxonomic scope" value="Eukaryota"/>
</dbReference>
<dbReference type="PROSITE" id="PS50088">
    <property type="entry name" value="ANK_REPEAT"/>
    <property type="match status" value="3"/>
</dbReference>
<reference evidence="3" key="1">
    <citation type="submission" date="2006-10" db="EMBL/GenBank/DDBJ databases">
        <authorList>
            <person name="Amadeo P."/>
            <person name="Zhao Q."/>
            <person name="Wortman J."/>
            <person name="Fraser-Liggett C."/>
            <person name="Carlton J."/>
        </authorList>
    </citation>
    <scope>NUCLEOTIDE SEQUENCE</scope>
    <source>
        <strain evidence="3">G3</strain>
    </source>
</reference>
<feature type="repeat" description="ANK" evidence="1">
    <location>
        <begin position="359"/>
        <end position="391"/>
    </location>
</feature>
<keyword evidence="4" id="KW-1185">Reference proteome</keyword>
<dbReference type="InterPro" id="IPR020683">
    <property type="entry name" value="DUF3447"/>
</dbReference>
<dbReference type="SUPFAM" id="SSF48403">
    <property type="entry name" value="Ankyrin repeat"/>
    <property type="match status" value="1"/>
</dbReference>
<reference evidence="3" key="2">
    <citation type="journal article" date="2007" name="Science">
        <title>Draft genome sequence of the sexually transmitted pathogen Trichomonas vaginalis.</title>
        <authorList>
            <person name="Carlton J.M."/>
            <person name="Hirt R.P."/>
            <person name="Silva J.C."/>
            <person name="Delcher A.L."/>
            <person name="Schatz M."/>
            <person name="Zhao Q."/>
            <person name="Wortman J.R."/>
            <person name="Bidwell S.L."/>
            <person name="Alsmark U.C.M."/>
            <person name="Besteiro S."/>
            <person name="Sicheritz-Ponten T."/>
            <person name="Noel C.J."/>
            <person name="Dacks J.B."/>
            <person name="Foster P.G."/>
            <person name="Simillion C."/>
            <person name="Van de Peer Y."/>
            <person name="Miranda-Saavedra D."/>
            <person name="Barton G.J."/>
            <person name="Westrop G.D."/>
            <person name="Mueller S."/>
            <person name="Dessi D."/>
            <person name="Fiori P.L."/>
            <person name="Ren Q."/>
            <person name="Paulsen I."/>
            <person name="Zhang H."/>
            <person name="Bastida-Corcuera F.D."/>
            <person name="Simoes-Barbosa A."/>
            <person name="Brown M.T."/>
            <person name="Hayes R.D."/>
            <person name="Mukherjee M."/>
            <person name="Okumura C.Y."/>
            <person name="Schneider R."/>
            <person name="Smith A.J."/>
            <person name="Vanacova S."/>
            <person name="Villalvazo M."/>
            <person name="Haas B.J."/>
            <person name="Pertea M."/>
            <person name="Feldblyum T.V."/>
            <person name="Utterback T.R."/>
            <person name="Shu C.L."/>
            <person name="Osoegawa K."/>
            <person name="de Jong P.J."/>
            <person name="Hrdy I."/>
            <person name="Horvathova L."/>
            <person name="Zubacova Z."/>
            <person name="Dolezal P."/>
            <person name="Malik S.B."/>
            <person name="Logsdon J.M. Jr."/>
            <person name="Henze K."/>
            <person name="Gupta A."/>
            <person name="Wang C.C."/>
            <person name="Dunne R.L."/>
            <person name="Upcroft J.A."/>
            <person name="Upcroft P."/>
            <person name="White O."/>
            <person name="Salzberg S.L."/>
            <person name="Tang P."/>
            <person name="Chiu C.-H."/>
            <person name="Lee Y.-S."/>
            <person name="Embley T.M."/>
            <person name="Coombs G.H."/>
            <person name="Mottram J.C."/>
            <person name="Tachezy J."/>
            <person name="Fraser-Liggett C.M."/>
            <person name="Johnson P.J."/>
        </authorList>
    </citation>
    <scope>NUCLEOTIDE SEQUENCE [LARGE SCALE GENOMIC DNA]</scope>
    <source>
        <strain evidence="3">G3</strain>
    </source>
</reference>
<dbReference type="STRING" id="5722.A2ES40"/>
<dbReference type="Gene3D" id="1.25.40.20">
    <property type="entry name" value="Ankyrin repeat-containing domain"/>
    <property type="match status" value="1"/>
</dbReference>
<dbReference type="PROSITE" id="PS50297">
    <property type="entry name" value="ANK_REP_REGION"/>
    <property type="match status" value="3"/>
</dbReference>
<feature type="repeat" description="ANK" evidence="1">
    <location>
        <begin position="393"/>
        <end position="425"/>
    </location>
</feature>
<organism evidence="3 4">
    <name type="scientific">Trichomonas vaginalis (strain ATCC PRA-98 / G3)</name>
    <dbReference type="NCBI Taxonomy" id="412133"/>
    <lineage>
        <taxon>Eukaryota</taxon>
        <taxon>Metamonada</taxon>
        <taxon>Parabasalia</taxon>
        <taxon>Trichomonadida</taxon>
        <taxon>Trichomonadidae</taxon>
        <taxon>Trichomonas</taxon>
    </lineage>
</organism>
<dbReference type="VEuPathDB" id="TrichDB:TVAGG3_0690010"/>
<keyword evidence="1" id="KW-0040">ANK repeat</keyword>
<protein>
    <recommendedName>
        <fullName evidence="2">DUF3447 domain-containing protein</fullName>
    </recommendedName>
</protein>
<dbReference type="RefSeq" id="XP_001316775.1">
    <property type="nucleotide sequence ID" value="XM_001316740.1"/>
</dbReference>
<dbReference type="Pfam" id="PF00023">
    <property type="entry name" value="Ank"/>
    <property type="match status" value="1"/>
</dbReference>
<evidence type="ECO:0000256" key="1">
    <source>
        <dbReference type="PROSITE-ProRule" id="PRU00023"/>
    </source>
</evidence>
<dbReference type="InterPro" id="IPR002110">
    <property type="entry name" value="Ankyrin_rpt"/>
</dbReference>
<gene>
    <name evidence="3" type="ORF">TVAG_244530</name>
</gene>
<dbReference type="Pfam" id="PF12796">
    <property type="entry name" value="Ank_2"/>
    <property type="match status" value="1"/>
</dbReference>
<dbReference type="OrthoDB" id="9995210at2759"/>
<dbReference type="PRINTS" id="PR01415">
    <property type="entry name" value="ANKYRIN"/>
</dbReference>
<dbReference type="AlphaFoldDB" id="A2ES40"/>
<sequence>MISEYLHKYADIIDAYEQLFCLSSTDSADRVLDLISSIIITKYKVPVNDIIGSVLLAAQFNYRSIILYFKIIVHLLAKLYDVPNLSIIDENVELFLTKEFGSAEINQIEESFPKEDEIQYIIMYDQIDRFREYVTNHSIDQFSMDAMQYYNLSLVEACCYFGSVNIFYFLISNYEIEINKKCLEMSIIGRNTDIINECMKNNELDRNMLDTVMTSHNNKFLEYLLERDLCKPEDFSFKLIIMSHNLKGVFLLFDKDKDSIIPWCATFPQSIDILRDHIQNLNLTKTDKYDKNILHFACLHNNIEICKLILNSSFADQKFINSFKFPDKTALHYAIKNNNKEMVELLISHGADVNAQNNGSYSPLHYAVTKNCNVLIETLVSHGADINATYGYDNTTALHIAVENNSKEAAQILISLGADLNMKTKFKEFTPLLSAVFENKKEIVEFLIFSRRRYKCYRP</sequence>
<accession>A2ES40</accession>
<dbReference type="PANTHER" id="PTHR24182:SF13">
    <property type="entry name" value="LD18443P"/>
    <property type="match status" value="1"/>
</dbReference>